<gene>
    <name evidence="1" type="ORF">DJ013_04670</name>
</gene>
<evidence type="ECO:0000313" key="1">
    <source>
        <dbReference type="EMBL" id="AWV97496.1"/>
    </source>
</evidence>
<dbReference type="AlphaFoldDB" id="A0A2Z4G8L3"/>
<evidence type="ECO:0000313" key="2">
    <source>
        <dbReference type="Proteomes" id="UP000249873"/>
    </source>
</evidence>
<accession>A0A2Z4G8L3</accession>
<dbReference type="Proteomes" id="UP000249873">
    <property type="component" value="Chromosome"/>
</dbReference>
<dbReference type="KEGG" id="als:DJ013_04670"/>
<dbReference type="RefSeq" id="WP_111370598.1">
    <property type="nucleotide sequence ID" value="NZ_CP029480.1"/>
</dbReference>
<name>A0A2Z4G8L3_9BACT</name>
<dbReference type="OrthoDB" id="1354489at2"/>
<sequence>MHNFSELVVRSTAFSLGALQEAESKVLEQLQTSGSTILVKNLQMIQLQKAIIAIGIFSLFESILQDGLACENGFKEAKKIISQSNNDLINRFEIFISAINVLKHGKGRSYEALVAKSTSLPFRIKLPREDFFDEGDMSEVSTLIEVNNAFVLDCAKLIEEVSKEIGKSHSGFFS</sequence>
<organism evidence="1 2">
    <name type="scientific">Arcticibacterium luteifluviistationis</name>
    <dbReference type="NCBI Taxonomy" id="1784714"/>
    <lineage>
        <taxon>Bacteria</taxon>
        <taxon>Pseudomonadati</taxon>
        <taxon>Bacteroidota</taxon>
        <taxon>Cytophagia</taxon>
        <taxon>Cytophagales</taxon>
        <taxon>Leadbetterellaceae</taxon>
        <taxon>Arcticibacterium</taxon>
    </lineage>
</organism>
<keyword evidence="2" id="KW-1185">Reference proteome</keyword>
<proteinExistence type="predicted"/>
<dbReference type="EMBL" id="CP029480">
    <property type="protein sequence ID" value="AWV97496.1"/>
    <property type="molecule type" value="Genomic_DNA"/>
</dbReference>
<evidence type="ECO:0008006" key="3">
    <source>
        <dbReference type="Google" id="ProtNLM"/>
    </source>
</evidence>
<protein>
    <recommendedName>
        <fullName evidence="3">RiboL-PSP-HEPN domain-containing protein</fullName>
    </recommendedName>
</protein>
<reference evidence="1 2" key="1">
    <citation type="submission" date="2018-05" db="EMBL/GenBank/DDBJ databases">
        <title>Complete genome sequence of Arcticibacterium luteifluviistationis SM1504T, a cytophagaceae bacterium isolated from Arctic surface seawater.</title>
        <authorList>
            <person name="Li Y."/>
            <person name="Qin Q.-L."/>
        </authorList>
    </citation>
    <scope>NUCLEOTIDE SEQUENCE [LARGE SCALE GENOMIC DNA]</scope>
    <source>
        <strain evidence="1 2">SM1504</strain>
    </source>
</reference>